<dbReference type="AlphaFoldDB" id="A0A9W5B773"/>
<keyword evidence="2" id="KW-1185">Reference proteome</keyword>
<gene>
    <name evidence="1" type="ORF">AGR2A_pa60052</name>
</gene>
<proteinExistence type="predicted"/>
<dbReference type="EMBL" id="FBVY01000044">
    <property type="protein sequence ID" value="CUX02523.1"/>
    <property type="molecule type" value="Genomic_DNA"/>
</dbReference>
<organism evidence="1 2">
    <name type="scientific">Agrobacterium genomosp. 2 str. CFBP 5494</name>
    <dbReference type="NCBI Taxonomy" id="1183436"/>
    <lineage>
        <taxon>Bacteria</taxon>
        <taxon>Pseudomonadati</taxon>
        <taxon>Pseudomonadota</taxon>
        <taxon>Alphaproteobacteria</taxon>
        <taxon>Hyphomicrobiales</taxon>
        <taxon>Rhizobiaceae</taxon>
        <taxon>Rhizobium/Agrobacterium group</taxon>
        <taxon>Agrobacterium</taxon>
        <taxon>Agrobacterium tumefaciens complex</taxon>
    </lineage>
</organism>
<evidence type="ECO:0000313" key="1">
    <source>
        <dbReference type="EMBL" id="CUX02523.1"/>
    </source>
</evidence>
<name>A0A9W5B773_9HYPH</name>
<sequence length="25" mass="2930">MIESQKQDVSKVPTFLQVRDLLRAK</sequence>
<protein>
    <submittedName>
        <fullName evidence="1">Uncharacterized protein</fullName>
    </submittedName>
</protein>
<evidence type="ECO:0000313" key="2">
    <source>
        <dbReference type="Proteomes" id="UP000191933"/>
    </source>
</evidence>
<accession>A0A9W5B773</accession>
<reference evidence="1 2" key="1">
    <citation type="submission" date="2016-01" db="EMBL/GenBank/DDBJ databases">
        <authorList>
            <person name="Regsiter A."/>
            <person name="william w."/>
        </authorList>
    </citation>
    <scope>NUCLEOTIDE SEQUENCE [LARGE SCALE GENOMIC DNA]</scope>
    <source>
        <strain evidence="1 2">CFBP 5494</strain>
    </source>
</reference>
<comment type="caution">
    <text evidence="1">The sequence shown here is derived from an EMBL/GenBank/DDBJ whole genome shotgun (WGS) entry which is preliminary data.</text>
</comment>
<dbReference type="Proteomes" id="UP000191933">
    <property type="component" value="Unassembled WGS sequence"/>
</dbReference>